<evidence type="ECO:0000313" key="11">
    <source>
        <dbReference type="Proteomes" id="UP001500730"/>
    </source>
</evidence>
<reference evidence="10 11" key="1">
    <citation type="journal article" date="2019" name="Int. J. Syst. Evol. Microbiol.">
        <title>The Global Catalogue of Microorganisms (GCM) 10K type strain sequencing project: providing services to taxonomists for standard genome sequencing and annotation.</title>
        <authorList>
            <consortium name="The Broad Institute Genomics Platform"/>
            <consortium name="The Broad Institute Genome Sequencing Center for Infectious Disease"/>
            <person name="Wu L."/>
            <person name="Ma J."/>
        </authorList>
    </citation>
    <scope>NUCLEOTIDE SEQUENCE [LARGE SCALE GENOMIC DNA]</scope>
    <source>
        <strain evidence="10 11">JCM 16259</strain>
    </source>
</reference>
<evidence type="ECO:0000313" key="10">
    <source>
        <dbReference type="EMBL" id="GAA2490391.1"/>
    </source>
</evidence>
<organism evidence="10 11">
    <name type="scientific">Terrabacter carboxydivorans</name>
    <dbReference type="NCBI Taxonomy" id="619730"/>
    <lineage>
        <taxon>Bacteria</taxon>
        <taxon>Bacillati</taxon>
        <taxon>Actinomycetota</taxon>
        <taxon>Actinomycetes</taxon>
        <taxon>Micrococcales</taxon>
        <taxon>Intrasporangiaceae</taxon>
        <taxon>Terrabacter</taxon>
    </lineage>
</organism>
<proteinExistence type="predicted"/>
<feature type="transmembrane region" description="Helical" evidence="8">
    <location>
        <begin position="418"/>
        <end position="439"/>
    </location>
</feature>
<dbReference type="EMBL" id="BAAARE010000013">
    <property type="protein sequence ID" value="GAA2490391.1"/>
    <property type="molecule type" value="Genomic_DNA"/>
</dbReference>
<evidence type="ECO:0000256" key="3">
    <source>
        <dbReference type="ARBA" id="ARBA00022676"/>
    </source>
</evidence>
<evidence type="ECO:0000256" key="2">
    <source>
        <dbReference type="ARBA" id="ARBA00022475"/>
    </source>
</evidence>
<evidence type="ECO:0000259" key="9">
    <source>
        <dbReference type="Pfam" id="PF13231"/>
    </source>
</evidence>
<evidence type="ECO:0000256" key="6">
    <source>
        <dbReference type="ARBA" id="ARBA00022989"/>
    </source>
</evidence>
<comment type="caution">
    <text evidence="10">The sequence shown here is derived from an EMBL/GenBank/DDBJ whole genome shotgun (WGS) entry which is preliminary data.</text>
</comment>
<dbReference type="PANTHER" id="PTHR33908">
    <property type="entry name" value="MANNOSYLTRANSFERASE YKCB-RELATED"/>
    <property type="match status" value="1"/>
</dbReference>
<feature type="transmembrane region" description="Helical" evidence="8">
    <location>
        <begin position="446"/>
        <end position="463"/>
    </location>
</feature>
<dbReference type="PANTHER" id="PTHR33908:SF11">
    <property type="entry name" value="MEMBRANE PROTEIN"/>
    <property type="match status" value="1"/>
</dbReference>
<accession>A0ABN3LXL3</accession>
<dbReference type="InterPro" id="IPR038731">
    <property type="entry name" value="RgtA/B/C-like"/>
</dbReference>
<feature type="transmembrane region" description="Helical" evidence="8">
    <location>
        <begin position="222"/>
        <end position="240"/>
    </location>
</feature>
<feature type="transmembrane region" description="Helical" evidence="8">
    <location>
        <begin position="176"/>
        <end position="192"/>
    </location>
</feature>
<keyword evidence="7 8" id="KW-0472">Membrane</keyword>
<gene>
    <name evidence="10" type="ORF">GCM10009858_30550</name>
</gene>
<feature type="transmembrane region" description="Helical" evidence="8">
    <location>
        <begin position="97"/>
        <end position="117"/>
    </location>
</feature>
<dbReference type="InterPro" id="IPR050297">
    <property type="entry name" value="LipidA_mod_glycosyltrf_83"/>
</dbReference>
<keyword evidence="2" id="KW-1003">Cell membrane</keyword>
<feature type="transmembrane region" description="Helical" evidence="8">
    <location>
        <begin position="129"/>
        <end position="146"/>
    </location>
</feature>
<feature type="transmembrane region" description="Helical" evidence="8">
    <location>
        <begin position="387"/>
        <end position="406"/>
    </location>
</feature>
<keyword evidence="11" id="KW-1185">Reference proteome</keyword>
<dbReference type="Proteomes" id="UP001500730">
    <property type="component" value="Unassembled WGS sequence"/>
</dbReference>
<dbReference type="RefSeq" id="WP_344255867.1">
    <property type="nucleotide sequence ID" value="NZ_BAAARE010000013.1"/>
</dbReference>
<evidence type="ECO:0000256" key="4">
    <source>
        <dbReference type="ARBA" id="ARBA00022679"/>
    </source>
</evidence>
<feature type="transmembrane region" description="Helical" evidence="8">
    <location>
        <begin position="260"/>
        <end position="281"/>
    </location>
</feature>
<evidence type="ECO:0000256" key="1">
    <source>
        <dbReference type="ARBA" id="ARBA00004651"/>
    </source>
</evidence>
<keyword evidence="6 8" id="KW-1133">Transmembrane helix</keyword>
<sequence length="579" mass="62150">MKGSGIAFGRALGDTTLSRKELLTVAACALAAAVVYTSLAAWHGALGASRSDDWVYYRSAYAFARDGAFSADPWADTMLVGHVALAQPVIWLFGPSITYLQLMVAILGSLALLGTYWITRSYLSRRQSALATGCLALGPIYGTLSVSFMTDIPAFALEVLVLLTGLRSMRRGRLSFPWFITSLCLGLVAFSIREYALAAPASVALIALRHVSAVSRTQMRRVMTLSLLGLLAAACTYLWRHSLPGSSHVSRPSQTFLISVAYGLSTIFTVSLFVFPTTFVLSPRTWGTAVRVRPRASLTAAAAVVIAWAWLLMSNGSIMMGNMFTAQGSYPDTLPGDPPVLLPEAVWIGLNILSLYSLLMLVAAALTANTEASGGTANSNSTSTSRAGLQMSQAFCLLMLGELLVVKFATPGVITDRYLFPLIPFVAAIALSHAARAGLFIRSSRAIGVASLALLALLGTAVVDASATFDGAKWQFATSLERTGVAPQSIDGGYEWFGYHQPGHIVDFALDAPARNWWNRLFDDQPPCIETRYAATLSERASEASAEPIVARYRTRTGLGVTYDLVAVRLNAHCLFKSR</sequence>
<name>A0ABN3LXL3_9MICO</name>
<dbReference type="Pfam" id="PF13231">
    <property type="entry name" value="PMT_2"/>
    <property type="match status" value="1"/>
</dbReference>
<comment type="subcellular location">
    <subcellularLocation>
        <location evidence="1">Cell membrane</location>
        <topology evidence="1">Multi-pass membrane protein</topology>
    </subcellularLocation>
</comment>
<keyword evidence="5 8" id="KW-0812">Transmembrane</keyword>
<feature type="transmembrane region" description="Helical" evidence="8">
    <location>
        <begin position="302"/>
        <end position="325"/>
    </location>
</feature>
<evidence type="ECO:0000256" key="8">
    <source>
        <dbReference type="SAM" id="Phobius"/>
    </source>
</evidence>
<keyword evidence="3" id="KW-0328">Glycosyltransferase</keyword>
<feature type="transmembrane region" description="Helical" evidence="8">
    <location>
        <begin position="345"/>
        <end position="366"/>
    </location>
</feature>
<evidence type="ECO:0000256" key="7">
    <source>
        <dbReference type="ARBA" id="ARBA00023136"/>
    </source>
</evidence>
<feature type="domain" description="Glycosyltransferase RgtA/B/C/D-like" evidence="9">
    <location>
        <begin position="89"/>
        <end position="239"/>
    </location>
</feature>
<evidence type="ECO:0000256" key="5">
    <source>
        <dbReference type="ARBA" id="ARBA00022692"/>
    </source>
</evidence>
<keyword evidence="4" id="KW-0808">Transferase</keyword>
<protein>
    <recommendedName>
        <fullName evidence="9">Glycosyltransferase RgtA/B/C/D-like domain-containing protein</fullName>
    </recommendedName>
</protein>
<feature type="transmembrane region" description="Helical" evidence="8">
    <location>
        <begin position="21"/>
        <end position="42"/>
    </location>
</feature>